<dbReference type="GO" id="GO:0005615">
    <property type="term" value="C:extracellular space"/>
    <property type="evidence" value="ECO:0007669"/>
    <property type="project" value="TreeGrafter"/>
</dbReference>
<dbReference type="AlphaFoldDB" id="A0A2Z4C026"/>
<dbReference type="GeneID" id="139967444"/>
<dbReference type="PRINTS" id="PR00831">
    <property type="entry name" value="NEUROPHYSIN"/>
</dbReference>
<dbReference type="GO" id="GO:0005185">
    <property type="term" value="F:neurohypophyseal hormone activity"/>
    <property type="evidence" value="ECO:0007669"/>
    <property type="project" value="InterPro"/>
</dbReference>
<evidence type="ECO:0000256" key="1">
    <source>
        <dbReference type="ARBA" id="ARBA00007369"/>
    </source>
</evidence>
<evidence type="ECO:0000313" key="5">
    <source>
        <dbReference type="EMBL" id="AWU78781.1"/>
    </source>
</evidence>
<dbReference type="PROSITE" id="PS00264">
    <property type="entry name" value="NEUROHYPOPHYS_HORM"/>
    <property type="match status" value="1"/>
</dbReference>
<feature type="signal peptide" evidence="4">
    <location>
        <begin position="1"/>
        <end position="27"/>
    </location>
</feature>
<dbReference type="EMBL" id="MF401997">
    <property type="protein sequence ID" value="AWU78781.1"/>
    <property type="molecule type" value="mRNA"/>
</dbReference>
<evidence type="ECO:0000256" key="2">
    <source>
        <dbReference type="ARBA" id="ARBA00022729"/>
    </source>
</evidence>
<keyword evidence="3" id="KW-1015">Disulfide bond</keyword>
<dbReference type="InterPro" id="IPR022423">
    <property type="entry name" value="Neurohypophysial_hormone_CS"/>
</dbReference>
<evidence type="ECO:0000256" key="4">
    <source>
        <dbReference type="SAM" id="SignalP"/>
    </source>
</evidence>
<evidence type="ECO:0000256" key="3">
    <source>
        <dbReference type="ARBA" id="ARBA00023157"/>
    </source>
</evidence>
<comment type="similarity">
    <text evidence="1">Belongs to the vasopressin/oxytocin family.</text>
</comment>
<dbReference type="InterPro" id="IPR000981">
    <property type="entry name" value="Neurhyp_horm"/>
</dbReference>
<reference evidence="5" key="1">
    <citation type="submission" date="2017-06" db="EMBL/GenBank/DDBJ databases">
        <title>Neuropeptide precursors identification based on transcriptomic and neuropeptidomic analysis of circumoral nerve ring in sea cucumber.</title>
        <authorList>
            <person name="Chen M.Y."/>
            <person name="Hou Y.Y."/>
            <person name="Elphick M.R."/>
        </authorList>
    </citation>
    <scope>NUCLEOTIDE SEQUENCE</scope>
    <source>
        <tissue evidence="5">Circumoral nerve ring</tissue>
    </source>
</reference>
<feature type="chain" id="PRO_5016458422" evidence="4">
    <location>
        <begin position="28"/>
        <end position="166"/>
    </location>
</feature>
<dbReference type="GO" id="GO:0030141">
    <property type="term" value="C:secretory granule"/>
    <property type="evidence" value="ECO:0007669"/>
    <property type="project" value="TreeGrafter"/>
</dbReference>
<dbReference type="Pfam" id="PF00184">
    <property type="entry name" value="Hormone_5"/>
    <property type="match status" value="1"/>
</dbReference>
<keyword evidence="2 4" id="KW-0732">Signal</keyword>
<dbReference type="PANTHER" id="PTHR11681:SF5">
    <property type="entry name" value="ISOTOCIN"/>
    <property type="match status" value="1"/>
</dbReference>
<name>A0A2Z4C026_STIJA</name>
<accession>A0A2Z4C026</accession>
<dbReference type="Gene3D" id="2.60.9.10">
    <property type="entry name" value="Neurohypophysial hormone domain"/>
    <property type="match status" value="1"/>
</dbReference>
<dbReference type="SMR" id="A0A2Z4C026"/>
<protein>
    <submittedName>
        <fullName evidence="5">Holotocin-like</fullName>
    </submittedName>
</protein>
<dbReference type="SUPFAM" id="SSF49606">
    <property type="entry name" value="Neurophysin II"/>
    <property type="match status" value="1"/>
</dbReference>
<dbReference type="RefSeq" id="XP_071827351.1">
    <property type="nucleotide sequence ID" value="XM_071971250.1"/>
</dbReference>
<sequence length="166" mass="18355">MCKMSLKHVFCAALFMLLVVCLRESRGCFITNCPLGGKRSHARPYRQCLPCGPRQSGRCIGPGICCGNSFGCLINTKETITCRRESELPTPCEVVGDHCLTVTGGKCTAFGVCCNDRGCVLDENCKYSPSRFRNEQLLMPSSNEELYEPGGIGDRFTDFLFEESEK</sequence>
<proteinExistence type="evidence at transcript level"/>
<dbReference type="PANTHER" id="PTHR11681">
    <property type="entry name" value="NEUROPHYSIN"/>
    <property type="match status" value="1"/>
</dbReference>
<dbReference type="SMART" id="SM00003">
    <property type="entry name" value="NH"/>
    <property type="match status" value="1"/>
</dbReference>
<dbReference type="FunFam" id="2.60.9.10:FF:000001">
    <property type="entry name" value="oxytocin-neurophysin 1"/>
    <property type="match status" value="1"/>
</dbReference>
<dbReference type="InterPro" id="IPR036387">
    <property type="entry name" value="Neurhyp_horm_dom_sf"/>
</dbReference>
<organism evidence="5">
    <name type="scientific">Stichopus japonicus</name>
    <name type="common">Sea cucumber</name>
    <dbReference type="NCBI Taxonomy" id="307972"/>
    <lineage>
        <taxon>Eukaryota</taxon>
        <taxon>Metazoa</taxon>
        <taxon>Echinodermata</taxon>
        <taxon>Eleutherozoa</taxon>
        <taxon>Echinozoa</taxon>
        <taxon>Holothuroidea</taxon>
        <taxon>Aspidochirotacea</taxon>
        <taxon>Aspidochirotida</taxon>
        <taxon>Stichopodidae</taxon>
        <taxon>Apostichopus</taxon>
    </lineage>
</organism>